<dbReference type="GO" id="GO:0016747">
    <property type="term" value="F:acyltransferase activity, transferring groups other than amino-acyl groups"/>
    <property type="evidence" value="ECO:0007669"/>
    <property type="project" value="InterPro"/>
</dbReference>
<organism evidence="2 3">
    <name type="scientific">Pseudarcicella hirudinis</name>
    <dbReference type="NCBI Taxonomy" id="1079859"/>
    <lineage>
        <taxon>Bacteria</taxon>
        <taxon>Pseudomonadati</taxon>
        <taxon>Bacteroidota</taxon>
        <taxon>Cytophagia</taxon>
        <taxon>Cytophagales</taxon>
        <taxon>Flectobacillaceae</taxon>
        <taxon>Pseudarcicella</taxon>
    </lineage>
</organism>
<dbReference type="EMBL" id="FOXH01000001">
    <property type="protein sequence ID" value="SFP17217.1"/>
    <property type="molecule type" value="Genomic_DNA"/>
</dbReference>
<keyword evidence="3" id="KW-1185">Reference proteome</keyword>
<dbReference type="OrthoDB" id="1096234at2"/>
<protein>
    <submittedName>
        <fullName evidence="2">Acetyltransferase (GNAT) domain-containing protein</fullName>
    </submittedName>
</protein>
<dbReference type="RefSeq" id="WP_092011882.1">
    <property type="nucleotide sequence ID" value="NZ_FOXH01000001.1"/>
</dbReference>
<sequence length="265" mass="30264">MDIQHLTENDINALRELQPDDWNDITPSIEFYTKSSFCFPKKVVIDNKIAGIGTTIIHKNTAWLAHVIVHKDFRKRGIGLLITKTLVESLPANIETVYLIATELGAPVYEKAGFITESEYLFFKDVHLGENHQFSDRIIPFKYEFRNGIIQTDQLVSNEERTKFLDMYLENGFVYVQENHVRGFYLPDFGEGLIISTDPESGSALLKFHLKSNSKVSFPSENIAATAFLNDLGFKEFKRAKRMRLGIERSVKFDSIFNRISGSLG</sequence>
<evidence type="ECO:0000313" key="2">
    <source>
        <dbReference type="EMBL" id="SFP17217.1"/>
    </source>
</evidence>
<dbReference type="Gene3D" id="3.40.630.30">
    <property type="match status" value="1"/>
</dbReference>
<reference evidence="2 3" key="1">
    <citation type="submission" date="2016-10" db="EMBL/GenBank/DDBJ databases">
        <authorList>
            <person name="de Groot N.N."/>
        </authorList>
    </citation>
    <scope>NUCLEOTIDE SEQUENCE [LARGE SCALE GENOMIC DNA]</scope>
    <source>
        <strain evidence="3">E92,LMG 26720,CCM 7988</strain>
    </source>
</reference>
<dbReference type="STRING" id="1079859.SAMN04515674_101621"/>
<evidence type="ECO:0000313" key="3">
    <source>
        <dbReference type="Proteomes" id="UP000199306"/>
    </source>
</evidence>
<feature type="domain" description="N-acetyltransferase" evidence="1">
    <location>
        <begin position="1"/>
        <end position="135"/>
    </location>
</feature>
<dbReference type="Gene3D" id="3.40.630.90">
    <property type="match status" value="1"/>
</dbReference>
<keyword evidence="2" id="KW-0808">Transferase</keyword>
<dbReference type="InterPro" id="IPR016181">
    <property type="entry name" value="Acyl_CoA_acyltransferase"/>
</dbReference>
<evidence type="ECO:0000259" key="1">
    <source>
        <dbReference type="PROSITE" id="PS51186"/>
    </source>
</evidence>
<gene>
    <name evidence="2" type="ORF">SAMN04515674_101621</name>
</gene>
<dbReference type="SUPFAM" id="SSF55729">
    <property type="entry name" value="Acyl-CoA N-acyltransferases (Nat)"/>
    <property type="match status" value="1"/>
</dbReference>
<dbReference type="CDD" id="cd04301">
    <property type="entry name" value="NAT_SF"/>
    <property type="match status" value="1"/>
</dbReference>
<dbReference type="PROSITE" id="PS51186">
    <property type="entry name" value="GNAT"/>
    <property type="match status" value="1"/>
</dbReference>
<name>A0A1I5N683_9BACT</name>
<dbReference type="Proteomes" id="UP000199306">
    <property type="component" value="Unassembled WGS sequence"/>
</dbReference>
<dbReference type="InterPro" id="IPR000182">
    <property type="entry name" value="GNAT_dom"/>
</dbReference>
<proteinExistence type="predicted"/>
<accession>A0A1I5N683</accession>
<dbReference type="AlphaFoldDB" id="A0A1I5N683"/>
<dbReference type="Pfam" id="PF13673">
    <property type="entry name" value="Acetyltransf_10"/>
    <property type="match status" value="1"/>
</dbReference>